<feature type="compositionally biased region" description="Basic and acidic residues" evidence="1">
    <location>
        <begin position="340"/>
        <end position="360"/>
    </location>
</feature>
<protein>
    <submittedName>
        <fullName evidence="2">Uncharacterized protein</fullName>
    </submittedName>
</protein>
<dbReference type="Proteomes" id="UP000292957">
    <property type="component" value="Unassembled WGS sequence"/>
</dbReference>
<name>A0A4Q9MX19_9APHY</name>
<gene>
    <name evidence="2" type="ORF">BD311DRAFT_775828</name>
</gene>
<feature type="compositionally biased region" description="Acidic residues" evidence="1">
    <location>
        <begin position="221"/>
        <end position="234"/>
    </location>
</feature>
<feature type="region of interest" description="Disordered" evidence="1">
    <location>
        <begin position="166"/>
        <end position="185"/>
    </location>
</feature>
<organism evidence="2">
    <name type="scientific">Dichomitus squalens</name>
    <dbReference type="NCBI Taxonomy" id="114155"/>
    <lineage>
        <taxon>Eukaryota</taxon>
        <taxon>Fungi</taxon>
        <taxon>Dikarya</taxon>
        <taxon>Basidiomycota</taxon>
        <taxon>Agaricomycotina</taxon>
        <taxon>Agaricomycetes</taxon>
        <taxon>Polyporales</taxon>
        <taxon>Polyporaceae</taxon>
        <taxon>Dichomitus</taxon>
    </lineage>
</organism>
<feature type="region of interest" description="Disordered" evidence="1">
    <location>
        <begin position="274"/>
        <end position="373"/>
    </location>
</feature>
<evidence type="ECO:0000313" key="2">
    <source>
        <dbReference type="EMBL" id="TBU31878.1"/>
    </source>
</evidence>
<sequence>MPAPTEVSPRGSPSAMYTLPNVATHDLQRGSPAPKFEIERPRRRSPSPVPASPTPSSSKSMYAPPPLTWRNAAQDAMAGIYYTKDAFPSSSFLPPPFSRERVAVDAGDRVELLEEIDEYAVRVRVLRTGAVGLIPAWNTEGALERLTRMNTAFNEAATCPVEARALRRRDSGSSSGSAASWDDAASAPADGCSLTHVHSRCIPFATRVRFPDYYGAPSAYSDDDDGSDESDASDADTPAGSPREYERGRPLRQSSQPAVFEAVPRTLEKGGISASVGTAARSRSGGRKSVNFSGGERPQVVFRYPSEEAVGSLLGEETEAEPERGHGEEGEEEWWWQGWEEAREESAGEKGGEGEGKDAEASDETAAAEQGTVDFDEVFPFAFDEAGL</sequence>
<feature type="region of interest" description="Disordered" evidence="1">
    <location>
        <begin position="1"/>
        <end position="67"/>
    </location>
</feature>
<reference evidence="2" key="1">
    <citation type="submission" date="2019-01" db="EMBL/GenBank/DDBJ databases">
        <title>Draft genome sequences of three monokaryotic isolates of the white-rot basidiomycete fungus Dichomitus squalens.</title>
        <authorList>
            <consortium name="DOE Joint Genome Institute"/>
            <person name="Lopez S.C."/>
            <person name="Andreopoulos B."/>
            <person name="Pangilinan J."/>
            <person name="Lipzen A."/>
            <person name="Riley R."/>
            <person name="Ahrendt S."/>
            <person name="Ng V."/>
            <person name="Barry K."/>
            <person name="Daum C."/>
            <person name="Grigoriev I.V."/>
            <person name="Hilden K.S."/>
            <person name="Makela M.R."/>
            <person name="de Vries R.P."/>
        </authorList>
    </citation>
    <scope>NUCLEOTIDE SEQUENCE [LARGE SCALE GENOMIC DNA]</scope>
    <source>
        <strain evidence="2">OM18370.1</strain>
    </source>
</reference>
<dbReference type="AlphaFoldDB" id="A0A4Q9MX19"/>
<feature type="compositionally biased region" description="Low complexity" evidence="1">
    <location>
        <begin position="172"/>
        <end position="185"/>
    </location>
</feature>
<feature type="region of interest" description="Disordered" evidence="1">
    <location>
        <begin position="217"/>
        <end position="258"/>
    </location>
</feature>
<proteinExistence type="predicted"/>
<dbReference type="OrthoDB" id="196165at2759"/>
<dbReference type="EMBL" id="ML143397">
    <property type="protein sequence ID" value="TBU31878.1"/>
    <property type="molecule type" value="Genomic_DNA"/>
</dbReference>
<accession>A0A4Q9MX19</accession>
<evidence type="ECO:0000256" key="1">
    <source>
        <dbReference type="SAM" id="MobiDB-lite"/>
    </source>
</evidence>